<comment type="subcellular location">
    <subcellularLocation>
        <location evidence="1">Membrane</location>
        <topology evidence="1">Multi-pass membrane protein</topology>
    </subcellularLocation>
</comment>
<feature type="transmembrane region" description="Helical" evidence="5">
    <location>
        <begin position="66"/>
        <end position="88"/>
    </location>
</feature>
<evidence type="ECO:0000313" key="7">
    <source>
        <dbReference type="Proteomes" id="UP001519273"/>
    </source>
</evidence>
<dbReference type="Proteomes" id="UP001519273">
    <property type="component" value="Unassembled WGS sequence"/>
</dbReference>
<keyword evidence="4 5" id="KW-0472">Membrane</keyword>
<feature type="transmembrane region" description="Helical" evidence="5">
    <location>
        <begin position="40"/>
        <end position="60"/>
    </location>
</feature>
<keyword evidence="2 5" id="KW-0812">Transmembrane</keyword>
<keyword evidence="7" id="KW-1185">Reference proteome</keyword>
<dbReference type="PANTHER" id="PTHR36460">
    <property type="entry name" value="UPF0132 DOMAIN PROTEIN (AFU_ORTHOLOGUE AFUA_3G10255)"/>
    <property type="match status" value="1"/>
</dbReference>
<comment type="caution">
    <text evidence="6">The sequence shown here is derived from an EMBL/GenBank/DDBJ whole genome shotgun (WGS) entry which is preliminary data.</text>
</comment>
<evidence type="ECO:0000256" key="5">
    <source>
        <dbReference type="SAM" id="Phobius"/>
    </source>
</evidence>
<feature type="transmembrane region" description="Helical" evidence="5">
    <location>
        <begin position="14"/>
        <end position="33"/>
    </location>
</feature>
<evidence type="ECO:0000256" key="2">
    <source>
        <dbReference type="ARBA" id="ARBA00022692"/>
    </source>
</evidence>
<dbReference type="PANTHER" id="PTHR36460:SF1">
    <property type="entry name" value="UPF0132 DOMAIN PROTEIN (AFU_ORTHOLOGUE AFUA_3G10255)"/>
    <property type="match status" value="1"/>
</dbReference>
<evidence type="ECO:0000256" key="4">
    <source>
        <dbReference type="ARBA" id="ARBA00023136"/>
    </source>
</evidence>
<dbReference type="InterPro" id="IPR019109">
    <property type="entry name" value="MamF_MmsF"/>
</dbReference>
<accession>A0ABS4H7Q5</accession>
<evidence type="ECO:0000256" key="3">
    <source>
        <dbReference type="ARBA" id="ARBA00022989"/>
    </source>
</evidence>
<dbReference type="RefSeq" id="WP_209853132.1">
    <property type="nucleotide sequence ID" value="NZ_CBCRVE010000016.1"/>
</dbReference>
<evidence type="ECO:0000313" key="6">
    <source>
        <dbReference type="EMBL" id="MBP1938550.1"/>
    </source>
</evidence>
<dbReference type="EMBL" id="JAGGKP010000017">
    <property type="protein sequence ID" value="MBP1938550.1"/>
    <property type="molecule type" value="Genomic_DNA"/>
</dbReference>
<reference evidence="6 7" key="1">
    <citation type="submission" date="2021-03" db="EMBL/GenBank/DDBJ databases">
        <title>Genomic Encyclopedia of Type Strains, Phase IV (KMG-IV): sequencing the most valuable type-strain genomes for metagenomic binning, comparative biology and taxonomic classification.</title>
        <authorList>
            <person name="Goeker M."/>
        </authorList>
    </citation>
    <scope>NUCLEOTIDE SEQUENCE [LARGE SCALE GENOMIC DNA]</scope>
    <source>
        <strain evidence="6 7">DSM 23491</strain>
    </source>
</reference>
<name>A0ABS4H7Q5_9BACL</name>
<organism evidence="6 7">
    <name type="scientific">Paenibacillus sediminis</name>
    <dbReference type="NCBI Taxonomy" id="664909"/>
    <lineage>
        <taxon>Bacteria</taxon>
        <taxon>Bacillati</taxon>
        <taxon>Bacillota</taxon>
        <taxon>Bacilli</taxon>
        <taxon>Bacillales</taxon>
        <taxon>Paenibacillaceae</taxon>
        <taxon>Paenibacillus</taxon>
    </lineage>
</organism>
<evidence type="ECO:0000256" key="1">
    <source>
        <dbReference type="ARBA" id="ARBA00004141"/>
    </source>
</evidence>
<protein>
    <submittedName>
        <fullName evidence="6">Membrane protein</fullName>
    </submittedName>
</protein>
<proteinExistence type="predicted"/>
<dbReference type="Pfam" id="PF09685">
    <property type="entry name" value="MamF_MmsF"/>
    <property type="match status" value="1"/>
</dbReference>
<gene>
    <name evidence="6" type="ORF">J2Z20_003490</name>
</gene>
<sequence length="113" mass="12532">MSPFKSSTGLDDNIAGLLCYLFTFIGGILFLAVEKRSRFVLFHALQSIFVFGSIAIAQILCGFVPLFGAMLSTLLSLLSIVLWALLMIQAVQGKWFKLPIIGDFAEHQMRSMK</sequence>
<keyword evidence="3 5" id="KW-1133">Transmembrane helix</keyword>